<name>A0A0R1UGQ7_9LACO</name>
<dbReference type="Proteomes" id="UP000050816">
    <property type="component" value="Unassembled WGS sequence"/>
</dbReference>
<sequence length="127" mass="14862">MLVKYRKDYQKIVLGLLSFSPDLDNYDRLQEEIDWSNSAHQPIYLWRAPYSEQFIGVAVLEEGTDYILLRRLSFTPSERSGKNVYDFLSAIAKHYEPKRLMGTLATQPLVTNWARSTVFRVQPTEEE</sequence>
<dbReference type="EMBL" id="AZFK01000004">
    <property type="protein sequence ID" value="KRL92478.1"/>
    <property type="molecule type" value="Genomic_DNA"/>
</dbReference>
<evidence type="ECO:0000313" key="1">
    <source>
        <dbReference type="EMBL" id="KRL92478.1"/>
    </source>
</evidence>
<comment type="caution">
    <text evidence="1">The sequence shown here is derived from an EMBL/GenBank/DDBJ whole genome shotgun (WGS) entry which is preliminary data.</text>
</comment>
<evidence type="ECO:0000313" key="2">
    <source>
        <dbReference type="Proteomes" id="UP000050816"/>
    </source>
</evidence>
<evidence type="ECO:0008006" key="3">
    <source>
        <dbReference type="Google" id="ProtNLM"/>
    </source>
</evidence>
<dbReference type="GeneID" id="82933117"/>
<proteinExistence type="predicted"/>
<protein>
    <recommendedName>
        <fullName evidence="3">Reductase</fullName>
    </recommendedName>
</protein>
<dbReference type="AlphaFoldDB" id="A0A0R1UGQ7"/>
<dbReference type="PATRIC" id="fig|1423760.3.peg.2014"/>
<accession>A0A0R1UGQ7</accession>
<organism evidence="1 2">
    <name type="scientific">Limosilactobacillus ingluviei DSM 15946</name>
    <dbReference type="NCBI Taxonomy" id="1423760"/>
    <lineage>
        <taxon>Bacteria</taxon>
        <taxon>Bacillati</taxon>
        <taxon>Bacillota</taxon>
        <taxon>Bacilli</taxon>
        <taxon>Lactobacillales</taxon>
        <taxon>Lactobacillaceae</taxon>
        <taxon>Limosilactobacillus</taxon>
    </lineage>
</organism>
<gene>
    <name evidence="1" type="ORF">FC43_GL001925</name>
</gene>
<dbReference type="RefSeq" id="WP_019205330.1">
    <property type="nucleotide sequence ID" value="NZ_AZFK01000004.1"/>
</dbReference>
<reference evidence="1 2" key="1">
    <citation type="journal article" date="2015" name="Genome Announc.">
        <title>Expanding the biotechnology potential of lactobacilli through comparative genomics of 213 strains and associated genera.</title>
        <authorList>
            <person name="Sun Z."/>
            <person name="Harris H.M."/>
            <person name="McCann A."/>
            <person name="Guo C."/>
            <person name="Argimon S."/>
            <person name="Zhang W."/>
            <person name="Yang X."/>
            <person name="Jeffery I.B."/>
            <person name="Cooney J.C."/>
            <person name="Kagawa T.F."/>
            <person name="Liu W."/>
            <person name="Song Y."/>
            <person name="Salvetti E."/>
            <person name="Wrobel A."/>
            <person name="Rasinkangas P."/>
            <person name="Parkhill J."/>
            <person name="Rea M.C."/>
            <person name="O'Sullivan O."/>
            <person name="Ritari J."/>
            <person name="Douillard F.P."/>
            <person name="Paul Ross R."/>
            <person name="Yang R."/>
            <person name="Briner A.E."/>
            <person name="Felis G.E."/>
            <person name="de Vos W.M."/>
            <person name="Barrangou R."/>
            <person name="Klaenhammer T.R."/>
            <person name="Caufield P.W."/>
            <person name="Cui Y."/>
            <person name="Zhang H."/>
            <person name="O'Toole P.W."/>
        </authorList>
    </citation>
    <scope>NUCLEOTIDE SEQUENCE [LARGE SCALE GENOMIC DNA]</scope>
    <source>
        <strain evidence="1 2">DSM 15946</strain>
    </source>
</reference>